<protein>
    <submittedName>
        <fullName evidence="7">Cytochrome P450</fullName>
    </submittedName>
</protein>
<keyword evidence="4 5" id="KW-0408">Iron</keyword>
<evidence type="ECO:0000256" key="1">
    <source>
        <dbReference type="ARBA" id="ARBA00001971"/>
    </source>
</evidence>
<dbReference type="PANTHER" id="PTHR24305">
    <property type="entry name" value="CYTOCHROME P450"/>
    <property type="match status" value="1"/>
</dbReference>
<dbReference type="GO" id="GO:0005506">
    <property type="term" value="F:iron ion binding"/>
    <property type="evidence" value="ECO:0007669"/>
    <property type="project" value="InterPro"/>
</dbReference>
<dbReference type="GO" id="GO:0020037">
    <property type="term" value="F:heme binding"/>
    <property type="evidence" value="ECO:0007669"/>
    <property type="project" value="InterPro"/>
</dbReference>
<dbReference type="Proteomes" id="UP000242180">
    <property type="component" value="Unassembled WGS sequence"/>
</dbReference>
<dbReference type="Gene3D" id="1.10.630.10">
    <property type="entry name" value="Cytochrome P450"/>
    <property type="match status" value="1"/>
</dbReference>
<evidence type="ECO:0000313" key="7">
    <source>
        <dbReference type="EMBL" id="ORZ00125.1"/>
    </source>
</evidence>
<keyword evidence="6" id="KW-0503">Monooxygenase</keyword>
<dbReference type="OMA" id="PNRREHK"/>
<keyword evidence="5 6" id="KW-0349">Heme</keyword>
<dbReference type="EMBL" id="MCGN01000002">
    <property type="protein sequence ID" value="ORZ00125.1"/>
    <property type="molecule type" value="Genomic_DNA"/>
</dbReference>
<dbReference type="InParanoid" id="A0A1X2HL37"/>
<dbReference type="PROSITE" id="PS00086">
    <property type="entry name" value="CYTOCHROME_P450"/>
    <property type="match status" value="1"/>
</dbReference>
<dbReference type="InterPro" id="IPR050121">
    <property type="entry name" value="Cytochrome_P450_monoxygenase"/>
</dbReference>
<dbReference type="Pfam" id="PF00067">
    <property type="entry name" value="p450"/>
    <property type="match status" value="1"/>
</dbReference>
<evidence type="ECO:0000256" key="3">
    <source>
        <dbReference type="ARBA" id="ARBA00022723"/>
    </source>
</evidence>
<reference evidence="7 8" key="1">
    <citation type="submission" date="2016-07" db="EMBL/GenBank/DDBJ databases">
        <title>Pervasive Adenine N6-methylation of Active Genes in Fungi.</title>
        <authorList>
            <consortium name="DOE Joint Genome Institute"/>
            <person name="Mondo S.J."/>
            <person name="Dannebaum R.O."/>
            <person name="Kuo R.C."/>
            <person name="Labutti K."/>
            <person name="Haridas S."/>
            <person name="Kuo A."/>
            <person name="Salamov A."/>
            <person name="Ahrendt S.R."/>
            <person name="Lipzen A."/>
            <person name="Sullivan W."/>
            <person name="Andreopoulos W.B."/>
            <person name="Clum A."/>
            <person name="Lindquist E."/>
            <person name="Daum C."/>
            <person name="Ramamoorthy G.K."/>
            <person name="Gryganskyi A."/>
            <person name="Culley D."/>
            <person name="Magnuson J.K."/>
            <person name="James T.Y."/>
            <person name="O'Malley M.A."/>
            <person name="Stajich J.E."/>
            <person name="Spatafora J.W."/>
            <person name="Visel A."/>
            <person name="Grigoriev I.V."/>
        </authorList>
    </citation>
    <scope>NUCLEOTIDE SEQUENCE [LARGE SCALE GENOMIC DNA]</scope>
    <source>
        <strain evidence="7 8">NRRL 2496</strain>
    </source>
</reference>
<dbReference type="OrthoDB" id="1470350at2759"/>
<sequence length="536" mass="60825">MIRVNEGSVFQDDIRIPLDYMLEHSYEQLLKILSDRHEVGKIGKAVALSVSAYVVSKKLYDAFMGPLSSLPGPFITRFLRIRRANLDKPLGTAWEKQLELHHQYGKVVRMGPRAISTADKEMIRDVLVKKDLKKAPMYGLLASTQGSATMFSTREKDFHKQRRRVVSPAFSMKYLGSLEVFMDNTTDAFLKRINEDIAKTADTDGYGTVDMWVLFQCLALDIIGETAFGQSFDMLENNDHFVPKTITGSMKAAHYFMTDPLIGPLLAKVPFLRRNIDANRKRLADFMRNIIVERLTDPSKARNDILQILIDTQHAHSDDDRLTPDAIANETVLFLVAGSETTSNTSGFALIELLRHPEAMAKLREEIDQVPLEEGQKLFKHEQLKHLPYLNGVINESLRIDWIGTGGLDRIATEDTLIGGKLLVPKGTLINCNVYHAQMDPDYWPEPEKFMPERWAEDANPPPETDAFYPFSAGSRNCIGKNFALQEMRISLATLVKYYDLKPIPQELEDAKDIRQYLTLQVTKNSFKCLVKPRGQ</sequence>
<dbReference type="InterPro" id="IPR017972">
    <property type="entry name" value="Cyt_P450_CS"/>
</dbReference>
<accession>A0A1X2HL37</accession>
<dbReference type="AlphaFoldDB" id="A0A1X2HL37"/>
<dbReference type="PANTHER" id="PTHR24305:SF166">
    <property type="entry name" value="CYTOCHROME P450 12A4, MITOCHONDRIAL-RELATED"/>
    <property type="match status" value="1"/>
</dbReference>
<evidence type="ECO:0000256" key="4">
    <source>
        <dbReference type="ARBA" id="ARBA00023004"/>
    </source>
</evidence>
<dbReference type="PRINTS" id="PR00385">
    <property type="entry name" value="P450"/>
</dbReference>
<dbReference type="InterPro" id="IPR001128">
    <property type="entry name" value="Cyt_P450"/>
</dbReference>
<proteinExistence type="inferred from homology"/>
<keyword evidence="6" id="KW-0560">Oxidoreductase</keyword>
<name>A0A1X2HL37_SYNRA</name>
<dbReference type="InterPro" id="IPR002401">
    <property type="entry name" value="Cyt_P450_E_grp-I"/>
</dbReference>
<evidence type="ECO:0000313" key="8">
    <source>
        <dbReference type="Proteomes" id="UP000242180"/>
    </source>
</evidence>
<organism evidence="7 8">
    <name type="scientific">Syncephalastrum racemosum</name>
    <name type="common">Filamentous fungus</name>
    <dbReference type="NCBI Taxonomy" id="13706"/>
    <lineage>
        <taxon>Eukaryota</taxon>
        <taxon>Fungi</taxon>
        <taxon>Fungi incertae sedis</taxon>
        <taxon>Mucoromycota</taxon>
        <taxon>Mucoromycotina</taxon>
        <taxon>Mucoromycetes</taxon>
        <taxon>Mucorales</taxon>
        <taxon>Syncephalastraceae</taxon>
        <taxon>Syncephalastrum</taxon>
    </lineage>
</organism>
<evidence type="ECO:0000256" key="2">
    <source>
        <dbReference type="ARBA" id="ARBA00010617"/>
    </source>
</evidence>
<comment type="caution">
    <text evidence="7">The sequence shown here is derived from an EMBL/GenBank/DDBJ whole genome shotgun (WGS) entry which is preliminary data.</text>
</comment>
<comment type="similarity">
    <text evidence="2 6">Belongs to the cytochrome P450 family.</text>
</comment>
<evidence type="ECO:0000256" key="6">
    <source>
        <dbReference type="RuleBase" id="RU000461"/>
    </source>
</evidence>
<dbReference type="GO" id="GO:0004497">
    <property type="term" value="F:monooxygenase activity"/>
    <property type="evidence" value="ECO:0007669"/>
    <property type="project" value="UniProtKB-KW"/>
</dbReference>
<dbReference type="GO" id="GO:0016705">
    <property type="term" value="F:oxidoreductase activity, acting on paired donors, with incorporation or reduction of molecular oxygen"/>
    <property type="evidence" value="ECO:0007669"/>
    <property type="project" value="InterPro"/>
</dbReference>
<evidence type="ECO:0000256" key="5">
    <source>
        <dbReference type="PIRSR" id="PIRSR602401-1"/>
    </source>
</evidence>
<feature type="binding site" description="axial binding residue" evidence="5">
    <location>
        <position position="478"/>
    </location>
    <ligand>
        <name>heme</name>
        <dbReference type="ChEBI" id="CHEBI:30413"/>
    </ligand>
    <ligandPart>
        <name>Fe</name>
        <dbReference type="ChEBI" id="CHEBI:18248"/>
    </ligandPart>
</feature>
<dbReference type="InterPro" id="IPR036396">
    <property type="entry name" value="Cyt_P450_sf"/>
</dbReference>
<gene>
    <name evidence="7" type="ORF">BCR43DRAFT_560707</name>
</gene>
<dbReference type="SUPFAM" id="SSF48264">
    <property type="entry name" value="Cytochrome P450"/>
    <property type="match status" value="1"/>
</dbReference>
<comment type="cofactor">
    <cofactor evidence="1 5">
        <name>heme</name>
        <dbReference type="ChEBI" id="CHEBI:30413"/>
    </cofactor>
</comment>
<keyword evidence="8" id="KW-1185">Reference proteome</keyword>
<keyword evidence="3 5" id="KW-0479">Metal-binding</keyword>
<dbReference type="STRING" id="13706.A0A1X2HL37"/>
<dbReference type="PRINTS" id="PR00463">
    <property type="entry name" value="EP450I"/>
</dbReference>